<proteinExistence type="predicted"/>
<dbReference type="PRINTS" id="PR00092">
    <property type="entry name" value="TYROSINASE"/>
</dbReference>
<feature type="signal peptide" evidence="3">
    <location>
        <begin position="1"/>
        <end position="23"/>
    </location>
</feature>
<keyword evidence="1" id="KW-0479">Metal-binding</keyword>
<reference evidence="6" key="2">
    <citation type="submission" date="2015-01" db="EMBL/GenBank/DDBJ databases">
        <title>Evolutionary Origins and Diversification of the Mycorrhizal Mutualists.</title>
        <authorList>
            <consortium name="DOE Joint Genome Institute"/>
            <consortium name="Mycorrhizal Genomics Consortium"/>
            <person name="Kohler A."/>
            <person name="Kuo A."/>
            <person name="Nagy L.G."/>
            <person name="Floudas D."/>
            <person name="Copeland A."/>
            <person name="Barry K.W."/>
            <person name="Cichocki N."/>
            <person name="Veneault-Fourrey C."/>
            <person name="LaButti K."/>
            <person name="Lindquist E.A."/>
            <person name="Lipzen A."/>
            <person name="Lundell T."/>
            <person name="Morin E."/>
            <person name="Murat C."/>
            <person name="Riley R."/>
            <person name="Ohm R."/>
            <person name="Sun H."/>
            <person name="Tunlid A."/>
            <person name="Henrissat B."/>
            <person name="Grigoriev I.V."/>
            <person name="Hibbett D.S."/>
            <person name="Martin F."/>
        </authorList>
    </citation>
    <scope>NUCLEOTIDE SEQUENCE [LARGE SCALE GENOMIC DNA]</scope>
    <source>
        <strain evidence="6">LaAM-08-1</strain>
    </source>
</reference>
<evidence type="ECO:0000256" key="3">
    <source>
        <dbReference type="SAM" id="SignalP"/>
    </source>
</evidence>
<protein>
    <recommendedName>
        <fullName evidence="4">Tyrosinase copper-binding domain-containing protein</fullName>
    </recommendedName>
</protein>
<dbReference type="Proteomes" id="UP000054477">
    <property type="component" value="Unassembled WGS sequence"/>
</dbReference>
<organism evidence="5 6">
    <name type="scientific">Laccaria amethystina LaAM-08-1</name>
    <dbReference type="NCBI Taxonomy" id="1095629"/>
    <lineage>
        <taxon>Eukaryota</taxon>
        <taxon>Fungi</taxon>
        <taxon>Dikarya</taxon>
        <taxon>Basidiomycota</taxon>
        <taxon>Agaricomycotina</taxon>
        <taxon>Agaricomycetes</taxon>
        <taxon>Agaricomycetidae</taxon>
        <taxon>Agaricales</taxon>
        <taxon>Agaricineae</taxon>
        <taxon>Hydnangiaceae</taxon>
        <taxon>Laccaria</taxon>
    </lineage>
</organism>
<dbReference type="AlphaFoldDB" id="A0A0C9XE26"/>
<dbReference type="Pfam" id="PF00264">
    <property type="entry name" value="Tyrosinase"/>
    <property type="match status" value="1"/>
</dbReference>
<gene>
    <name evidence="5" type="ORF">K443DRAFT_101463</name>
</gene>
<dbReference type="GO" id="GO:0046872">
    <property type="term" value="F:metal ion binding"/>
    <property type="evidence" value="ECO:0007669"/>
    <property type="project" value="UniProtKB-KW"/>
</dbReference>
<name>A0A0C9XE26_9AGAR</name>
<dbReference type="InterPro" id="IPR008922">
    <property type="entry name" value="Di-copper_centre_dom_sf"/>
</dbReference>
<dbReference type="PANTHER" id="PTHR11474">
    <property type="entry name" value="TYROSINASE FAMILY MEMBER"/>
    <property type="match status" value="1"/>
</dbReference>
<feature type="chain" id="PRO_5002222787" description="Tyrosinase copper-binding domain-containing protein" evidence="3">
    <location>
        <begin position="24"/>
        <end position="343"/>
    </location>
</feature>
<dbReference type="Gene3D" id="1.10.1280.10">
    <property type="entry name" value="Di-copper center containing domain from catechol oxidase"/>
    <property type="match status" value="1"/>
</dbReference>
<evidence type="ECO:0000313" key="6">
    <source>
        <dbReference type="Proteomes" id="UP000054477"/>
    </source>
</evidence>
<dbReference type="GO" id="GO:0016491">
    <property type="term" value="F:oxidoreductase activity"/>
    <property type="evidence" value="ECO:0007669"/>
    <property type="project" value="InterPro"/>
</dbReference>
<evidence type="ECO:0000256" key="2">
    <source>
        <dbReference type="ARBA" id="ARBA00023008"/>
    </source>
</evidence>
<dbReference type="EMBL" id="KN838637">
    <property type="protein sequence ID" value="KIJ99873.1"/>
    <property type="molecule type" value="Genomic_DNA"/>
</dbReference>
<keyword evidence="3" id="KW-0732">Signal</keyword>
<sequence length="343" mass="38935">MPNHHYRKLALTLALALIQISKQELDWDAQEDECSHFLVRQEWRSLSQAHKAEYIAAVKCTQSLPARSGFEAAQTRFDDFQAVHIHVAGEIHIVGHFLPWHRRFIKIHETTLRQECGYRGAIPYWDWTLDADSLDSFSKSPVFDPVHGFGGDGVPGTYILPNDPDGTSELFPETFVGCVQDGPFASHRLHIGPGKLRTDHCLVRGLNDTYKDFLTSEAVARTMEQPTFELFRVQLEGGGSNPYPAQHGSGHLIVGGDMGNLFSSPGDPLFYLHHANLDRLWWQWQEEDLPTRFLDISGRLHVNGPRLTQVTLNYWLTFHTLAPPMSVRDTMDIQKPPFCYAYA</sequence>
<dbReference type="PANTHER" id="PTHR11474:SF126">
    <property type="entry name" value="TYROSINASE-LIKE PROTEIN TYR-1-RELATED"/>
    <property type="match status" value="1"/>
</dbReference>
<keyword evidence="2" id="KW-0186">Copper</keyword>
<evidence type="ECO:0000313" key="5">
    <source>
        <dbReference type="EMBL" id="KIJ99873.1"/>
    </source>
</evidence>
<dbReference type="SUPFAM" id="SSF48056">
    <property type="entry name" value="Di-copper centre-containing domain"/>
    <property type="match status" value="1"/>
</dbReference>
<dbReference type="HOGENOM" id="CLU_035914_2_0_1"/>
<evidence type="ECO:0000256" key="1">
    <source>
        <dbReference type="ARBA" id="ARBA00022723"/>
    </source>
</evidence>
<feature type="domain" description="Tyrosinase copper-binding" evidence="4">
    <location>
        <begin position="267"/>
        <end position="278"/>
    </location>
</feature>
<dbReference type="OrthoDB" id="6132182at2759"/>
<dbReference type="STRING" id="1095629.A0A0C9XE26"/>
<dbReference type="InterPro" id="IPR050316">
    <property type="entry name" value="Tyrosinase/Hemocyanin"/>
</dbReference>
<keyword evidence="6" id="KW-1185">Reference proteome</keyword>
<evidence type="ECO:0000259" key="4">
    <source>
        <dbReference type="PROSITE" id="PS00498"/>
    </source>
</evidence>
<dbReference type="PROSITE" id="PS00498">
    <property type="entry name" value="TYROSINASE_2"/>
    <property type="match status" value="1"/>
</dbReference>
<reference evidence="5 6" key="1">
    <citation type="submission" date="2014-04" db="EMBL/GenBank/DDBJ databases">
        <authorList>
            <consortium name="DOE Joint Genome Institute"/>
            <person name="Kuo A."/>
            <person name="Kohler A."/>
            <person name="Nagy L.G."/>
            <person name="Floudas D."/>
            <person name="Copeland A."/>
            <person name="Barry K.W."/>
            <person name="Cichocki N."/>
            <person name="Veneault-Fourrey C."/>
            <person name="LaButti K."/>
            <person name="Lindquist E.A."/>
            <person name="Lipzen A."/>
            <person name="Lundell T."/>
            <person name="Morin E."/>
            <person name="Murat C."/>
            <person name="Sun H."/>
            <person name="Tunlid A."/>
            <person name="Henrissat B."/>
            <person name="Grigoriev I.V."/>
            <person name="Hibbett D.S."/>
            <person name="Martin F."/>
            <person name="Nordberg H.P."/>
            <person name="Cantor M.N."/>
            <person name="Hua S.X."/>
        </authorList>
    </citation>
    <scope>NUCLEOTIDE SEQUENCE [LARGE SCALE GENOMIC DNA]</scope>
    <source>
        <strain evidence="5 6">LaAM-08-1</strain>
    </source>
</reference>
<accession>A0A0C9XE26</accession>
<dbReference type="InterPro" id="IPR002227">
    <property type="entry name" value="Tyrosinase_Cu-bd"/>
</dbReference>